<dbReference type="SUPFAM" id="SSF56507">
    <property type="entry name" value="Methionine synthase activation domain-like"/>
    <property type="match status" value="1"/>
</dbReference>
<dbReference type="Proteomes" id="UP001524502">
    <property type="component" value="Unassembled WGS sequence"/>
</dbReference>
<sequence>MKLERPNKIDRGQWLVRLGVAGEADAALEQSLLSAEEKLLKCAAPQGIYRVLGLDEMELSGKAIKKHLAGCGEMAVMGATLGTAIDNLIRQSQIRDMAAAVILDCGASVLIEQVCDAFETQIREETSGYLTGRYSPGYGDLPIETQDQLIRIIDGPRKIGLTVNQSHIMIPRKSVTAVLGISDQPVAGYLATCEECTLRDKCVLRKEGKNCAGL</sequence>
<organism evidence="1 2">
    <name type="scientific">Anaerovorax odorimutans</name>
    <dbReference type="NCBI Taxonomy" id="109327"/>
    <lineage>
        <taxon>Bacteria</taxon>
        <taxon>Bacillati</taxon>
        <taxon>Bacillota</taxon>
        <taxon>Clostridia</taxon>
        <taxon>Peptostreptococcales</taxon>
        <taxon>Anaerovoracaceae</taxon>
        <taxon>Anaerovorax</taxon>
    </lineage>
</organism>
<keyword evidence="2" id="KW-1185">Reference proteome</keyword>
<dbReference type="Gene3D" id="3.40.109.40">
    <property type="match status" value="1"/>
</dbReference>
<gene>
    <name evidence="1" type="ORF">NE619_15490</name>
</gene>
<dbReference type="EMBL" id="JANFXK010000021">
    <property type="protein sequence ID" value="MCQ4638138.1"/>
    <property type="molecule type" value="Genomic_DNA"/>
</dbReference>
<dbReference type="RefSeq" id="WP_256133332.1">
    <property type="nucleotide sequence ID" value="NZ_JANFXK010000021.1"/>
</dbReference>
<accession>A0ABT1RSH7</accession>
<proteinExistence type="predicted"/>
<name>A0ABT1RSH7_9FIRM</name>
<reference evidence="1 2" key="1">
    <citation type="submission" date="2022-06" db="EMBL/GenBank/DDBJ databases">
        <title>Isolation of gut microbiota from human fecal samples.</title>
        <authorList>
            <person name="Pamer E.G."/>
            <person name="Barat B."/>
            <person name="Waligurski E."/>
            <person name="Medina S."/>
            <person name="Paddock L."/>
            <person name="Mostad J."/>
        </authorList>
    </citation>
    <scope>NUCLEOTIDE SEQUENCE [LARGE SCALE GENOMIC DNA]</scope>
    <source>
        <strain evidence="1 2">SL.3.17</strain>
    </source>
</reference>
<evidence type="ECO:0000313" key="2">
    <source>
        <dbReference type="Proteomes" id="UP001524502"/>
    </source>
</evidence>
<evidence type="ECO:0000313" key="1">
    <source>
        <dbReference type="EMBL" id="MCQ4638138.1"/>
    </source>
</evidence>
<protein>
    <submittedName>
        <fullName evidence="1">Methionine synthase</fullName>
    </submittedName>
</protein>
<comment type="caution">
    <text evidence="1">The sequence shown here is derived from an EMBL/GenBank/DDBJ whole genome shotgun (WGS) entry which is preliminary data.</text>
</comment>
<dbReference type="InterPro" id="IPR037010">
    <property type="entry name" value="VitB12-dep_Met_synth_activ_sf"/>
</dbReference>